<sequence length="131" mass="14805">MIILSHCYFIPLRHGRIIQTWALRQDMGTSSRRTPGHNAHVKQRYPATSGKSSSPRRRLFPHRSASIPKPTQSTLQFEPLPVPVHAPTSWFQNIAAALLTNNPYTDSSRSHLPSRPTPRSKRKGVVGHARR</sequence>
<feature type="region of interest" description="Disordered" evidence="1">
    <location>
        <begin position="28"/>
        <end position="74"/>
    </location>
</feature>
<dbReference type="KEGG" id="clup:CLUP02_10241"/>
<evidence type="ECO:0000256" key="1">
    <source>
        <dbReference type="SAM" id="MobiDB-lite"/>
    </source>
</evidence>
<accession>A0A9Q8SX61</accession>
<dbReference type="EMBL" id="CP019477">
    <property type="protein sequence ID" value="UQC84745.1"/>
    <property type="molecule type" value="Genomic_DNA"/>
</dbReference>
<feature type="compositionally biased region" description="Basic residues" evidence="1">
    <location>
        <begin position="118"/>
        <end position="131"/>
    </location>
</feature>
<dbReference type="AlphaFoldDB" id="A0A9Q8SX61"/>
<organism evidence="2 3">
    <name type="scientific">Colletotrichum lupini</name>
    <dbReference type="NCBI Taxonomy" id="145971"/>
    <lineage>
        <taxon>Eukaryota</taxon>
        <taxon>Fungi</taxon>
        <taxon>Dikarya</taxon>
        <taxon>Ascomycota</taxon>
        <taxon>Pezizomycotina</taxon>
        <taxon>Sordariomycetes</taxon>
        <taxon>Hypocreomycetidae</taxon>
        <taxon>Glomerellales</taxon>
        <taxon>Glomerellaceae</taxon>
        <taxon>Colletotrichum</taxon>
        <taxon>Colletotrichum acutatum species complex</taxon>
    </lineage>
</organism>
<evidence type="ECO:0000313" key="3">
    <source>
        <dbReference type="Proteomes" id="UP000830671"/>
    </source>
</evidence>
<dbReference type="GeneID" id="73344227"/>
<reference evidence="2" key="1">
    <citation type="journal article" date="2021" name="Mol. Plant Microbe Interact.">
        <title>Complete Genome Sequence of the Plant-Pathogenic Fungus Colletotrichum lupini.</title>
        <authorList>
            <person name="Baroncelli R."/>
            <person name="Pensec F."/>
            <person name="Da Lio D."/>
            <person name="Boufleur T."/>
            <person name="Vicente I."/>
            <person name="Sarrocco S."/>
            <person name="Picot A."/>
            <person name="Baraldi E."/>
            <person name="Sukno S."/>
            <person name="Thon M."/>
            <person name="Le Floch G."/>
        </authorList>
    </citation>
    <scope>NUCLEOTIDE SEQUENCE</scope>
    <source>
        <strain evidence="2">IMI 504893</strain>
    </source>
</reference>
<evidence type="ECO:0000313" key="2">
    <source>
        <dbReference type="EMBL" id="UQC84745.1"/>
    </source>
</evidence>
<feature type="region of interest" description="Disordered" evidence="1">
    <location>
        <begin position="102"/>
        <end position="131"/>
    </location>
</feature>
<name>A0A9Q8SX61_9PEZI</name>
<dbReference type="RefSeq" id="XP_049146362.1">
    <property type="nucleotide sequence ID" value="XM_049289217.1"/>
</dbReference>
<gene>
    <name evidence="2" type="ORF">CLUP02_10241</name>
</gene>
<keyword evidence="3" id="KW-1185">Reference proteome</keyword>
<feature type="compositionally biased region" description="Polar residues" evidence="1">
    <location>
        <begin position="102"/>
        <end position="111"/>
    </location>
</feature>
<protein>
    <submittedName>
        <fullName evidence="2">Uncharacterized protein</fullName>
    </submittedName>
</protein>
<dbReference type="Proteomes" id="UP000830671">
    <property type="component" value="Chromosome 5"/>
</dbReference>
<proteinExistence type="predicted"/>